<feature type="transmembrane region" description="Helical" evidence="1">
    <location>
        <begin position="98"/>
        <end position="116"/>
    </location>
</feature>
<reference evidence="3 4" key="1">
    <citation type="submission" date="2016-10" db="EMBL/GenBank/DDBJ databases">
        <authorList>
            <person name="de Groot N.N."/>
        </authorList>
    </citation>
    <scope>NUCLEOTIDE SEQUENCE [LARGE SCALE GENOMIC DNA]</scope>
    <source>
        <strain evidence="3 4">CPCC 202699</strain>
    </source>
</reference>
<dbReference type="RefSeq" id="WP_245757307.1">
    <property type="nucleotide sequence ID" value="NZ_FNON01000002.1"/>
</dbReference>
<proteinExistence type="predicted"/>
<sequence>MHSSASVEPVVPTEPDEAPDHHWWTAVGTVLVLALFAIFAWRQRWMSDDGLIVLRTVRQLWEGNGPVFNAGERVEANTSPLWTAVLAVVGLLPFRLEWISVVTGLVFSLAGLFLAMDGARKLYRPAGFTLMAPAGALVVLVLPPFHDFATSGLETGLISLWLGGCWWLLVRAGYDRDDLLRVWPAALVVGLGPLVRPDLALFSAAAFGALLVLCWRGWKTTGGWLLAAGALPLVYQVFRMGYYGLVTPNTAVAKEASAAQWDRGWTYFLDLTSPYALWVPVLLATLTLGLLGKVAKPGRRFAVLVAVPVLAAAGLALYVTRVGGDFMHGRMLLPALFCLLLPVMVFPVTRWTISPLIGVLAWAVVAGTSLRVPYFNHPAATAITDERGYWTWATGVEHPVLAEDYVAYPGMPAQLQAFREARGPEVLVRTGSGWRGYPTFRPHTTIAPDSMGALGLLVPLDVWIHDEYGLASVLGAHSSVVNSGRSGHEKRLPSVWDLGDSASGGLDSSGQASAFSPSQIEAARDALRCPELAELLESVRAPLTFDRFMTNLTGSFSRGGIRFDRDPVQARKCGSIPD</sequence>
<feature type="transmembrane region" description="Helical" evidence="1">
    <location>
        <begin position="222"/>
        <end position="238"/>
    </location>
</feature>
<feature type="transmembrane region" description="Helical" evidence="1">
    <location>
        <begin position="301"/>
        <end position="319"/>
    </location>
</feature>
<dbReference type="STRING" id="589385.SAMN05421504_102940"/>
<dbReference type="Pfam" id="PF26371">
    <property type="entry name" value="AftB_C"/>
    <property type="match status" value="1"/>
</dbReference>
<keyword evidence="1" id="KW-0472">Membrane</keyword>
<dbReference type="Proteomes" id="UP000199515">
    <property type="component" value="Unassembled WGS sequence"/>
</dbReference>
<evidence type="ECO:0000313" key="3">
    <source>
        <dbReference type="EMBL" id="SDX29522.1"/>
    </source>
</evidence>
<evidence type="ECO:0000313" key="4">
    <source>
        <dbReference type="Proteomes" id="UP000199515"/>
    </source>
</evidence>
<dbReference type="InterPro" id="IPR058983">
    <property type="entry name" value="AftB_C"/>
</dbReference>
<organism evidence="3 4">
    <name type="scientific">Amycolatopsis xylanica</name>
    <dbReference type="NCBI Taxonomy" id="589385"/>
    <lineage>
        <taxon>Bacteria</taxon>
        <taxon>Bacillati</taxon>
        <taxon>Actinomycetota</taxon>
        <taxon>Actinomycetes</taxon>
        <taxon>Pseudonocardiales</taxon>
        <taxon>Pseudonocardiaceae</taxon>
        <taxon>Amycolatopsis</taxon>
    </lineage>
</organism>
<keyword evidence="1" id="KW-1133">Transmembrane helix</keyword>
<evidence type="ECO:0000256" key="1">
    <source>
        <dbReference type="SAM" id="Phobius"/>
    </source>
</evidence>
<feature type="transmembrane region" description="Helical" evidence="1">
    <location>
        <begin position="122"/>
        <end position="143"/>
    </location>
</feature>
<keyword evidence="3" id="KW-0808">Transferase</keyword>
<keyword evidence="4" id="KW-1185">Reference proteome</keyword>
<dbReference type="GO" id="GO:0016740">
    <property type="term" value="F:transferase activity"/>
    <property type="evidence" value="ECO:0007669"/>
    <property type="project" value="UniProtKB-KW"/>
</dbReference>
<protein>
    <submittedName>
        <fullName evidence="3">Arabinofuranosyltransferase</fullName>
    </submittedName>
</protein>
<feature type="domain" description="Terminal beta-(1-&gt;2)-arabinofuranosyltransferase C-terminal" evidence="2">
    <location>
        <begin position="444"/>
        <end position="569"/>
    </location>
</feature>
<feature type="transmembrane region" description="Helical" evidence="1">
    <location>
        <begin position="331"/>
        <end position="349"/>
    </location>
</feature>
<gene>
    <name evidence="3" type="ORF">SAMN05421504_102940</name>
</gene>
<dbReference type="AlphaFoldDB" id="A0A1H3AII3"/>
<feature type="transmembrane region" description="Helical" evidence="1">
    <location>
        <begin position="356"/>
        <end position="374"/>
    </location>
</feature>
<feature type="transmembrane region" description="Helical" evidence="1">
    <location>
        <begin position="194"/>
        <end position="215"/>
    </location>
</feature>
<name>A0A1H3AII3_9PSEU</name>
<keyword evidence="1" id="KW-0812">Transmembrane</keyword>
<accession>A0A1H3AII3</accession>
<dbReference type="EMBL" id="FNON01000002">
    <property type="protein sequence ID" value="SDX29522.1"/>
    <property type="molecule type" value="Genomic_DNA"/>
</dbReference>
<feature type="transmembrane region" description="Helical" evidence="1">
    <location>
        <begin position="22"/>
        <end position="41"/>
    </location>
</feature>
<feature type="transmembrane region" description="Helical" evidence="1">
    <location>
        <begin position="155"/>
        <end position="174"/>
    </location>
</feature>
<feature type="transmembrane region" description="Helical" evidence="1">
    <location>
        <begin position="275"/>
        <end position="294"/>
    </location>
</feature>
<evidence type="ECO:0000259" key="2">
    <source>
        <dbReference type="Pfam" id="PF26371"/>
    </source>
</evidence>